<evidence type="ECO:0000313" key="3">
    <source>
        <dbReference type="Proteomes" id="UP000190888"/>
    </source>
</evidence>
<dbReference type="RefSeq" id="WP_078830179.1">
    <property type="nucleotide sequence ID" value="NZ_FUWH01000002.1"/>
</dbReference>
<dbReference type="SUPFAM" id="SSF82171">
    <property type="entry name" value="DPP6 N-terminal domain-like"/>
    <property type="match status" value="1"/>
</dbReference>
<keyword evidence="3" id="KW-1185">Reference proteome</keyword>
<proteinExistence type="predicted"/>
<keyword evidence="1" id="KW-0732">Signal</keyword>
<dbReference type="Proteomes" id="UP000190888">
    <property type="component" value="Unassembled WGS sequence"/>
</dbReference>
<accession>A0A1T4KZK1</accession>
<dbReference type="AlphaFoldDB" id="A0A1T4KZK1"/>
<reference evidence="2 3" key="1">
    <citation type="submission" date="2017-02" db="EMBL/GenBank/DDBJ databases">
        <authorList>
            <person name="Peterson S.W."/>
        </authorList>
    </citation>
    <scope>NUCLEOTIDE SEQUENCE [LARGE SCALE GENOMIC DNA]</scope>
    <source>
        <strain evidence="2 3">DSM 22335</strain>
    </source>
</reference>
<gene>
    <name evidence="2" type="ORF">SAMN04488132_102216</name>
</gene>
<dbReference type="STRING" id="413434.SAMN04488132_102216"/>
<organism evidence="2 3">
    <name type="scientific">Sediminibacterium ginsengisoli</name>
    <dbReference type="NCBI Taxonomy" id="413434"/>
    <lineage>
        <taxon>Bacteria</taxon>
        <taxon>Pseudomonadati</taxon>
        <taxon>Bacteroidota</taxon>
        <taxon>Chitinophagia</taxon>
        <taxon>Chitinophagales</taxon>
        <taxon>Chitinophagaceae</taxon>
        <taxon>Sediminibacterium</taxon>
    </lineage>
</organism>
<evidence type="ECO:0000313" key="2">
    <source>
        <dbReference type="EMBL" id="SJZ47904.1"/>
    </source>
</evidence>
<protein>
    <recommendedName>
        <fullName evidence="4">WD40-like Beta Propeller Repeat</fullName>
    </recommendedName>
</protein>
<evidence type="ECO:0000256" key="1">
    <source>
        <dbReference type="SAM" id="SignalP"/>
    </source>
</evidence>
<dbReference type="Gene3D" id="2.130.10.10">
    <property type="entry name" value="YVTN repeat-like/Quinoprotein amine dehydrogenase"/>
    <property type="match status" value="1"/>
</dbReference>
<feature type="signal peptide" evidence="1">
    <location>
        <begin position="1"/>
        <end position="20"/>
    </location>
</feature>
<feature type="chain" id="PRO_5010554610" description="WD40-like Beta Propeller Repeat" evidence="1">
    <location>
        <begin position="21"/>
        <end position="341"/>
    </location>
</feature>
<sequence length="341" mass="38089">MKSLTALFLLTVLFAVKTQAQLKSSTLVDSSGNYIEEIVYNAGSSLFAVLTTCKGDNNCTNLQIYDKSLVRKASLTIPARADWMVFNPASTLLLVGGSGYSSRKGCVYLYDITSIDNIKTISGQVVDDQIEAGAFSPGGEMYAISAAKAKQILVFNTYDQSLSTRIALDAAAPKISFFNNEEILANIGYSQLELINFKKQQSPVRFTAPNDLGINGFYIARQGYRMLVSTMARIYLYDLKQMKDIAYERVGKNRDASYRSTYGKAISPDGNTAVMIYAHKVLVLYNDFKKNREIDFKQRPGMKDSWYRFSNITFSPDNTKVLYSIGNQLYVSDYTDWVPGK</sequence>
<name>A0A1T4KZK1_9BACT</name>
<dbReference type="InterPro" id="IPR015943">
    <property type="entry name" value="WD40/YVTN_repeat-like_dom_sf"/>
</dbReference>
<dbReference type="EMBL" id="FUWH01000002">
    <property type="protein sequence ID" value="SJZ47904.1"/>
    <property type="molecule type" value="Genomic_DNA"/>
</dbReference>
<evidence type="ECO:0008006" key="4">
    <source>
        <dbReference type="Google" id="ProtNLM"/>
    </source>
</evidence>